<dbReference type="RefSeq" id="WP_289561014.1">
    <property type="nucleotide sequence ID" value="NZ_JAUDEO010000051.1"/>
</dbReference>
<keyword evidence="3" id="KW-1185">Reference proteome</keyword>
<dbReference type="Gene3D" id="1.10.10.10">
    <property type="entry name" value="Winged helix-like DNA-binding domain superfamily/Winged helix DNA-binding domain"/>
    <property type="match status" value="1"/>
</dbReference>
<accession>A0ABT7VP01</accession>
<dbReference type="EMBL" id="JAUDEO010000051">
    <property type="protein sequence ID" value="MDM8334471.1"/>
    <property type="molecule type" value="Genomic_DNA"/>
</dbReference>
<feature type="domain" description="Helix-turn-helix" evidence="1">
    <location>
        <begin position="39"/>
        <end position="89"/>
    </location>
</feature>
<name>A0ABT7VP01_9LACO</name>
<protein>
    <submittedName>
        <fullName evidence="2">Helix-turn-helix domain-containing protein</fullName>
    </submittedName>
</protein>
<proteinExistence type="predicted"/>
<organism evidence="2 3">
    <name type="scientific">Limosilactobacillus panis</name>
    <dbReference type="NCBI Taxonomy" id="47493"/>
    <lineage>
        <taxon>Bacteria</taxon>
        <taxon>Bacillati</taxon>
        <taxon>Bacillota</taxon>
        <taxon>Bacilli</taxon>
        <taxon>Lactobacillales</taxon>
        <taxon>Lactobacillaceae</taxon>
        <taxon>Limosilactobacillus</taxon>
    </lineage>
</organism>
<dbReference type="Proteomes" id="UP001529423">
    <property type="component" value="Unassembled WGS sequence"/>
</dbReference>
<dbReference type="Pfam" id="PF12728">
    <property type="entry name" value="HTH_17"/>
    <property type="match status" value="1"/>
</dbReference>
<sequence length="94" mass="10382">MDIGLNLPPELETSINATVSAAVNQVVEDTKRANSYPPYMNQRQAAKYLGTSPATVIRWEKAGIGFPTITIEGSKHYSKAALDEWMTKQQAQQN</sequence>
<dbReference type="InterPro" id="IPR036388">
    <property type="entry name" value="WH-like_DNA-bd_sf"/>
</dbReference>
<evidence type="ECO:0000313" key="2">
    <source>
        <dbReference type="EMBL" id="MDM8334471.1"/>
    </source>
</evidence>
<dbReference type="InterPro" id="IPR009061">
    <property type="entry name" value="DNA-bd_dom_put_sf"/>
</dbReference>
<evidence type="ECO:0000313" key="3">
    <source>
        <dbReference type="Proteomes" id="UP001529423"/>
    </source>
</evidence>
<reference evidence="2 3" key="1">
    <citation type="submission" date="2023-06" db="EMBL/GenBank/DDBJ databases">
        <title>Identification and characterization of horizontal gene transfer across gut microbiota members of farm animals based on homology search.</title>
        <authorList>
            <person name="Schwarzerova J."/>
            <person name="Nykrynova M."/>
            <person name="Jureckova K."/>
            <person name="Cejkova D."/>
            <person name="Rychlik I."/>
        </authorList>
    </citation>
    <scope>NUCLEOTIDE SEQUENCE [LARGE SCALE GENOMIC DNA]</scope>
    <source>
        <strain evidence="2 3">105_WCHN</strain>
    </source>
</reference>
<gene>
    <name evidence="2" type="ORF">QUW46_07810</name>
</gene>
<comment type="caution">
    <text evidence="2">The sequence shown here is derived from an EMBL/GenBank/DDBJ whole genome shotgun (WGS) entry which is preliminary data.</text>
</comment>
<dbReference type="SUPFAM" id="SSF46955">
    <property type="entry name" value="Putative DNA-binding domain"/>
    <property type="match status" value="1"/>
</dbReference>
<dbReference type="InterPro" id="IPR041657">
    <property type="entry name" value="HTH_17"/>
</dbReference>
<evidence type="ECO:0000259" key="1">
    <source>
        <dbReference type="Pfam" id="PF12728"/>
    </source>
</evidence>
<reference evidence="2 3" key="3">
    <citation type="submission" date="2023-06" db="EMBL/GenBank/DDBJ databases">
        <authorList>
            <person name="Zeman M."/>
            <person name="Kubasova T."/>
            <person name="Jahodarova E."/>
            <person name="Nykrynova M."/>
            <person name="Rychlik I."/>
        </authorList>
    </citation>
    <scope>NUCLEOTIDE SEQUENCE [LARGE SCALE GENOMIC DNA]</scope>
    <source>
        <strain evidence="2 3">105_WCHN</strain>
    </source>
</reference>
<reference evidence="3" key="2">
    <citation type="submission" date="2023-06" db="EMBL/GenBank/DDBJ databases">
        <title>Identification and characterization of horizontal gene transfer across gut microbiota members of farm animals based on homology search.</title>
        <authorList>
            <person name="Zeman M."/>
            <person name="Kubasova T."/>
            <person name="Jahodarova E."/>
            <person name="Nykrynova M."/>
            <person name="Rychlik I."/>
        </authorList>
    </citation>
    <scope>NUCLEOTIDE SEQUENCE [LARGE SCALE GENOMIC DNA]</scope>
    <source>
        <strain evidence="3">105_WCHN</strain>
    </source>
</reference>